<evidence type="ECO:0000313" key="1">
    <source>
        <dbReference type="EMBL" id="KAH0564894.1"/>
    </source>
</evidence>
<sequence>MALPSHQDSAEIVLPTSYLLLQVAASVKAKTPTTTTAVLPQTTWTSALQVAIHSLESTDQQLVIFPKTTRERQQALKEISFASLPPATDISPSFQNGLPIKTGFPKHQPPPRSSAALSERLRELAKENMAFGDREPYPLQIRAGSIERVLPIVTGTLSLRGLDKDPDDETDSCCLDINEMLWDTGAYSCIITEDILPSGFRTYLQSPEHDPYRHENGLFVQVDGYIALTNTAFVFSTVFHVRPARSLPNGRSGVILGQTGFFNRMMFTSIPRIILKRRGEDIGSDTWGEIHISEYIDIMDDHCTF</sequence>
<accession>A0A9P8LGL1</accession>
<reference evidence="1" key="1">
    <citation type="submission" date="2021-03" db="EMBL/GenBank/DDBJ databases">
        <title>Comparative genomics and phylogenomic investigation of the class Geoglossomycetes provide insights into ecological specialization and systematics.</title>
        <authorList>
            <person name="Melie T."/>
            <person name="Pirro S."/>
            <person name="Miller A.N."/>
            <person name="Quandt A."/>
        </authorList>
    </citation>
    <scope>NUCLEOTIDE SEQUENCE</scope>
    <source>
        <strain evidence="1">CAQ_001_2017</strain>
    </source>
</reference>
<dbReference type="AlphaFoldDB" id="A0A9P8LGL1"/>
<dbReference type="Proteomes" id="UP000750711">
    <property type="component" value="Unassembled WGS sequence"/>
</dbReference>
<keyword evidence="2" id="KW-1185">Reference proteome</keyword>
<comment type="caution">
    <text evidence="1">The sequence shown here is derived from an EMBL/GenBank/DDBJ whole genome shotgun (WGS) entry which is preliminary data.</text>
</comment>
<name>A0A9P8LGL1_9PEZI</name>
<dbReference type="EMBL" id="JAGHQM010000163">
    <property type="protein sequence ID" value="KAH0564894.1"/>
    <property type="molecule type" value="Genomic_DNA"/>
</dbReference>
<proteinExistence type="predicted"/>
<organism evidence="1 2">
    <name type="scientific">Trichoglossum hirsutum</name>
    <dbReference type="NCBI Taxonomy" id="265104"/>
    <lineage>
        <taxon>Eukaryota</taxon>
        <taxon>Fungi</taxon>
        <taxon>Dikarya</taxon>
        <taxon>Ascomycota</taxon>
        <taxon>Pezizomycotina</taxon>
        <taxon>Geoglossomycetes</taxon>
        <taxon>Geoglossales</taxon>
        <taxon>Geoglossaceae</taxon>
        <taxon>Trichoglossum</taxon>
    </lineage>
</organism>
<gene>
    <name evidence="1" type="ORF">GP486_001710</name>
</gene>
<evidence type="ECO:0000313" key="2">
    <source>
        <dbReference type="Proteomes" id="UP000750711"/>
    </source>
</evidence>
<protein>
    <submittedName>
        <fullName evidence="1">Uncharacterized protein</fullName>
    </submittedName>
</protein>